<keyword evidence="1" id="KW-0805">Transcription regulation</keyword>
<dbReference type="GO" id="GO:0003700">
    <property type="term" value="F:DNA-binding transcription factor activity"/>
    <property type="evidence" value="ECO:0007669"/>
    <property type="project" value="InterPro"/>
</dbReference>
<evidence type="ECO:0000256" key="1">
    <source>
        <dbReference type="ARBA" id="ARBA00023015"/>
    </source>
</evidence>
<gene>
    <name evidence="5" type="ORF">GNF83_17590</name>
</gene>
<dbReference type="SUPFAM" id="SSF46785">
    <property type="entry name" value="Winged helix' DNA-binding domain"/>
    <property type="match status" value="1"/>
</dbReference>
<evidence type="ECO:0000313" key="6">
    <source>
        <dbReference type="Proteomes" id="UP001288944"/>
    </source>
</evidence>
<keyword evidence="3" id="KW-0804">Transcription</keyword>
<protein>
    <submittedName>
        <fullName evidence="5">MarR family transcriptional regulator</fullName>
    </submittedName>
</protein>
<feature type="domain" description="HTH marR-type" evidence="4">
    <location>
        <begin position="6"/>
        <end position="112"/>
    </location>
</feature>
<dbReference type="PROSITE" id="PS50995">
    <property type="entry name" value="HTH_MARR_2"/>
    <property type="match status" value="1"/>
</dbReference>
<dbReference type="AlphaFoldDB" id="A0AAW9KJK2"/>
<dbReference type="PANTHER" id="PTHR42756">
    <property type="entry name" value="TRANSCRIPTIONAL REGULATOR, MARR"/>
    <property type="match status" value="1"/>
</dbReference>
<dbReference type="PANTHER" id="PTHR42756:SF2">
    <property type="entry name" value="MARR FAMILY REGULATORY PROTEIN"/>
    <property type="match status" value="1"/>
</dbReference>
<dbReference type="Gene3D" id="1.10.10.10">
    <property type="entry name" value="Winged helix-like DNA-binding domain superfamily/Winged helix DNA-binding domain"/>
    <property type="match status" value="1"/>
</dbReference>
<evidence type="ECO:0000259" key="4">
    <source>
        <dbReference type="PROSITE" id="PS50995"/>
    </source>
</evidence>
<dbReference type="GO" id="GO:0003677">
    <property type="term" value="F:DNA binding"/>
    <property type="evidence" value="ECO:0007669"/>
    <property type="project" value="UniProtKB-KW"/>
</dbReference>
<feature type="non-terminal residue" evidence="5">
    <location>
        <position position="112"/>
    </location>
</feature>
<dbReference type="Proteomes" id="UP001288944">
    <property type="component" value="Unassembled WGS sequence"/>
</dbReference>
<sequence length="112" mass="13145">MGNLKCENIARYISQIQRKANIFFLKELSHLGIGYGQFLFLMELYKEDGVRQEDLSEKLNIDKGTTARAIKKLECESFIYRNEDKNDKRAYRVFLTEKGIELKDDIYIVGIK</sequence>
<evidence type="ECO:0000256" key="3">
    <source>
        <dbReference type="ARBA" id="ARBA00023163"/>
    </source>
</evidence>
<proteinExistence type="predicted"/>
<evidence type="ECO:0000256" key="2">
    <source>
        <dbReference type="ARBA" id="ARBA00023125"/>
    </source>
</evidence>
<dbReference type="SMART" id="SM00347">
    <property type="entry name" value="HTH_MARR"/>
    <property type="match status" value="1"/>
</dbReference>
<dbReference type="Pfam" id="PF01047">
    <property type="entry name" value="MarR"/>
    <property type="match status" value="1"/>
</dbReference>
<keyword evidence="2" id="KW-0238">DNA-binding</keyword>
<organism evidence="5 6">
    <name type="scientific">Clostridium perfringens</name>
    <dbReference type="NCBI Taxonomy" id="1502"/>
    <lineage>
        <taxon>Bacteria</taxon>
        <taxon>Bacillati</taxon>
        <taxon>Bacillota</taxon>
        <taxon>Clostridia</taxon>
        <taxon>Eubacteriales</taxon>
        <taxon>Clostridiaceae</taxon>
        <taxon>Clostridium</taxon>
    </lineage>
</organism>
<dbReference type="InterPro" id="IPR036388">
    <property type="entry name" value="WH-like_DNA-bd_sf"/>
</dbReference>
<dbReference type="PROSITE" id="PS01117">
    <property type="entry name" value="HTH_MARR_1"/>
    <property type="match status" value="1"/>
</dbReference>
<evidence type="ECO:0000313" key="5">
    <source>
        <dbReference type="EMBL" id="MDZ7542961.1"/>
    </source>
</evidence>
<dbReference type="InterPro" id="IPR000835">
    <property type="entry name" value="HTH_MarR-typ"/>
</dbReference>
<dbReference type="PRINTS" id="PR00598">
    <property type="entry name" value="HTHMARR"/>
</dbReference>
<dbReference type="InterPro" id="IPR036390">
    <property type="entry name" value="WH_DNA-bd_sf"/>
</dbReference>
<comment type="caution">
    <text evidence="5">The sequence shown here is derived from an EMBL/GenBank/DDBJ whole genome shotgun (WGS) entry which is preliminary data.</text>
</comment>
<reference evidence="5" key="1">
    <citation type="submission" date="2019-11" db="EMBL/GenBank/DDBJ databases">
        <title>Characterization of Clostridium perfringens isolates from swine manure treated agricultural soils.</title>
        <authorList>
            <person name="Wushke S.T."/>
        </authorList>
    </citation>
    <scope>NUCLEOTIDE SEQUENCE</scope>
    <source>
        <strain evidence="5">X62</strain>
    </source>
</reference>
<name>A0AAW9KJK2_CLOPF</name>
<dbReference type="InterPro" id="IPR023187">
    <property type="entry name" value="Tscrpt_reg_MarR-type_CS"/>
</dbReference>
<accession>A0AAW9KJK2</accession>
<dbReference type="EMBL" id="WNUR01000658">
    <property type="protein sequence ID" value="MDZ7542961.1"/>
    <property type="molecule type" value="Genomic_DNA"/>
</dbReference>